<dbReference type="Pfam" id="PF01979">
    <property type="entry name" value="Amidohydro_1"/>
    <property type="match status" value="1"/>
</dbReference>
<dbReference type="SUPFAM" id="SSF51556">
    <property type="entry name" value="Metallo-dependent hydrolases"/>
    <property type="match status" value="1"/>
</dbReference>
<dbReference type="InterPro" id="IPR006680">
    <property type="entry name" value="Amidohydro-rel"/>
</dbReference>
<evidence type="ECO:0000313" key="3">
    <source>
        <dbReference type="EMBL" id="SFW38844.1"/>
    </source>
</evidence>
<keyword evidence="1" id="KW-0378">Hydrolase</keyword>
<dbReference type="PANTHER" id="PTHR43794">
    <property type="entry name" value="AMINOHYDROLASE SSNA-RELATED"/>
    <property type="match status" value="1"/>
</dbReference>
<evidence type="ECO:0000256" key="1">
    <source>
        <dbReference type="ARBA" id="ARBA00022801"/>
    </source>
</evidence>
<dbReference type="AlphaFoldDB" id="A0A1K1NU61"/>
<dbReference type="InterPro" id="IPR050287">
    <property type="entry name" value="MTA/SAH_deaminase"/>
</dbReference>
<dbReference type="InterPro" id="IPR032466">
    <property type="entry name" value="Metal_Hydrolase"/>
</dbReference>
<gene>
    <name evidence="3" type="ORF">SAMN05661012_01480</name>
</gene>
<dbReference type="GO" id="GO:0016787">
    <property type="term" value="F:hydrolase activity"/>
    <property type="evidence" value="ECO:0007669"/>
    <property type="project" value="UniProtKB-KW"/>
</dbReference>
<proteinExistence type="predicted"/>
<sequence length="396" mass="43468">MVDLSIAGKINIFRIIMTQQLKFKGTALFDGRKILSGNNVLILSGDGTVVDIVPEELAGDGVQFVEGILSPGFVNSHCHLELSHMKGVIPEGTGLPAFLTQVMEKRGGQDEAAMKMAATAMWETGISAIGDICNGTATLTQKQGAPIYYHSFVETMGFVPGAAQSRLDYSLSVLEQFRALNDEMHTCSVVPHAPYSVSKALFSLLSLMPDNTPITIHNQETAAENQLYKDKTGAFLDFYQHFGMDASAFVPTGGTSLPAWLPYFKHLPLILVHNTFSTKEDVQFTKLHAPDAYWCLCPQANLYIEKRLPDISLLRSEGCTITLGTDSLASNHQLSIWEEIQAIRAHFPEIPLEEILQWATLNGAKALGITKRYGSFEKGKQPGVIVITDMGSRRIY</sequence>
<dbReference type="STRING" id="1004.SAMN05661012_01480"/>
<feature type="domain" description="Amidohydrolase-related" evidence="2">
    <location>
        <begin position="68"/>
        <end position="387"/>
    </location>
</feature>
<dbReference type="Proteomes" id="UP000183788">
    <property type="component" value="Unassembled WGS sequence"/>
</dbReference>
<accession>A0A1K1NU61</accession>
<evidence type="ECO:0000259" key="2">
    <source>
        <dbReference type="Pfam" id="PF01979"/>
    </source>
</evidence>
<organism evidence="3 4">
    <name type="scientific">Chitinophaga sancti</name>
    <dbReference type="NCBI Taxonomy" id="1004"/>
    <lineage>
        <taxon>Bacteria</taxon>
        <taxon>Pseudomonadati</taxon>
        <taxon>Bacteroidota</taxon>
        <taxon>Chitinophagia</taxon>
        <taxon>Chitinophagales</taxon>
        <taxon>Chitinophagaceae</taxon>
        <taxon>Chitinophaga</taxon>
    </lineage>
</organism>
<name>A0A1K1NU61_9BACT</name>
<dbReference type="EMBL" id="FPIZ01000004">
    <property type="protein sequence ID" value="SFW38844.1"/>
    <property type="molecule type" value="Genomic_DNA"/>
</dbReference>
<dbReference type="PANTHER" id="PTHR43794:SF11">
    <property type="entry name" value="AMIDOHYDROLASE-RELATED DOMAIN-CONTAINING PROTEIN"/>
    <property type="match status" value="1"/>
</dbReference>
<evidence type="ECO:0000313" key="4">
    <source>
        <dbReference type="Proteomes" id="UP000183788"/>
    </source>
</evidence>
<reference evidence="3 4" key="1">
    <citation type="submission" date="2016-11" db="EMBL/GenBank/DDBJ databases">
        <authorList>
            <person name="Jaros S."/>
            <person name="Januszkiewicz K."/>
            <person name="Wedrychowicz H."/>
        </authorList>
    </citation>
    <scope>NUCLEOTIDE SEQUENCE [LARGE SCALE GENOMIC DNA]</scope>
    <source>
        <strain evidence="3 4">DSM 784</strain>
    </source>
</reference>
<protein>
    <submittedName>
        <fullName evidence="3">Cytosine/adenosine deaminase</fullName>
    </submittedName>
</protein>
<dbReference type="Gene3D" id="3.20.20.140">
    <property type="entry name" value="Metal-dependent hydrolases"/>
    <property type="match status" value="1"/>
</dbReference>